<sequence length="936" mass="105121">MADASRAEDDPDPESPEIKLVVVAPQVRSEPESSEEPGPPASGTDQPEESAQPTPTLLGDSQAFSPELSSEEKAALDFIETFLKSENQDETSKLSFLKSVSLLCQAEGVIQGHLESFCSKEVLVQTLQALILQEMDNFLPSSVLPQTLLCIADLSQVKPGLHPLQKQGLIEVSIGSLFSLPCIILLSPDPVGPAALYIKTVNALSTLLSALLVENSKLNMLVLQDIVEVTLPWLASDKVHERARAVGTLAQMLKFVDDYPVLKHMDLFSLAGKLTGSLSLCCIDLSQEICLWSSQALSYFFSIITRQRYTSLKTTRVDHWRLMRDCEFQKNIHSEWFTNTEDIVLLFQKFLSPEERADMLLAVTESMRDASRHNSWVADMILHVVLKPPLPRIGKVPELVRAINSHLQNFSYPWIQKDMQKIFHLLTQRHPEDVIWTLMEYQDLDEQELWRILASDAKTNQEVLSVLKKKLWTVLAHETEEGDSREPLQLTTIQATEALSKLLLQAGCRREVPAFYPTLLVALLYQLSFLVACEDREKSQEQQGEPASPDLMSCTLQVLKTLIRCVGNGDQVTYVQLHGGWNMLSGQQSHLKGISLLGRSMVEKNPRYNPSLFRLLFQILQEGSHESLVPTMTFFTELLRSSDVAALVDESIIGLMESWMEARDPAVHLLTLRAVANLGLHQNTEGYLLELQPVVLSCCCYSKPEATTREALAVLRHIIHMADPRGQALHTLEIAAALHPFFDDESEDLRLAAIETYGALMDRLRGLYLEPRVRRQVLSSLVPLVLHLEDENVHVAQECRLALLHIADVLFWAKLRRVLTHVLAQGAVWRVSESLLEEGKRTARLFLSQTLGFFTHSQASIRRVAVWFVGLTIRHLDVQDEGELERVFVALRRLQGDPDLEISCLASQTLLILEAREKQSPCCRGLASGFSLRRTS</sequence>
<proteinExistence type="predicted"/>
<gene>
    <name evidence="6" type="primary">LOC103164938</name>
</gene>
<reference evidence="6" key="2">
    <citation type="submission" date="2025-08" db="UniProtKB">
        <authorList>
            <consortium name="Ensembl"/>
        </authorList>
    </citation>
    <scope>IDENTIFICATION</scope>
    <source>
        <strain evidence="6">Glennie</strain>
    </source>
</reference>
<dbReference type="Proteomes" id="UP000002279">
    <property type="component" value="Chromosome 7"/>
</dbReference>
<dbReference type="GO" id="GO:0005737">
    <property type="term" value="C:cytoplasm"/>
    <property type="evidence" value="ECO:0000318"/>
    <property type="project" value="GO_Central"/>
</dbReference>
<accession>A0A6I8PK26</accession>
<keyword evidence="7" id="KW-1185">Reference proteome</keyword>
<feature type="region of interest" description="Disordered" evidence="2">
    <location>
        <begin position="1"/>
        <end position="66"/>
    </location>
</feature>
<evidence type="ECO:0000313" key="6">
    <source>
        <dbReference type="Ensembl" id="ENSOANP00000054508.1"/>
    </source>
</evidence>
<feature type="domain" description="Maestro-like HEAT-repeats" evidence="3">
    <location>
        <begin position="240"/>
        <end position="464"/>
    </location>
</feature>
<dbReference type="GeneTree" id="ENSGT00940000163702"/>
<dbReference type="Pfam" id="PF23227">
    <property type="entry name" value="HEAT_MROH2B_C"/>
    <property type="match status" value="1"/>
</dbReference>
<organism evidence="6 7">
    <name type="scientific">Ornithorhynchus anatinus</name>
    <name type="common">Duckbill platypus</name>
    <dbReference type="NCBI Taxonomy" id="9258"/>
    <lineage>
        <taxon>Eukaryota</taxon>
        <taxon>Metazoa</taxon>
        <taxon>Chordata</taxon>
        <taxon>Craniata</taxon>
        <taxon>Vertebrata</taxon>
        <taxon>Euteleostomi</taxon>
        <taxon>Mammalia</taxon>
        <taxon>Monotremata</taxon>
        <taxon>Ornithorhynchidae</taxon>
        <taxon>Ornithorhynchus</taxon>
    </lineage>
</organism>
<dbReference type="AlphaFoldDB" id="A0A6I8PK26"/>
<dbReference type="Gene3D" id="1.25.10.10">
    <property type="entry name" value="Leucine-rich Repeat Variant"/>
    <property type="match status" value="1"/>
</dbReference>
<dbReference type="SUPFAM" id="SSF48371">
    <property type="entry name" value="ARM repeat"/>
    <property type="match status" value="1"/>
</dbReference>
<dbReference type="InterPro" id="IPR011989">
    <property type="entry name" value="ARM-like"/>
</dbReference>
<evidence type="ECO:0008006" key="8">
    <source>
        <dbReference type="Google" id="ProtNLM"/>
    </source>
</evidence>
<dbReference type="InterPro" id="IPR016024">
    <property type="entry name" value="ARM-type_fold"/>
</dbReference>
<dbReference type="InParanoid" id="A0A6I8PK26"/>
<dbReference type="Pfam" id="PF23210">
    <property type="entry name" value="HEAT_Maestro_2"/>
    <property type="match status" value="1"/>
</dbReference>
<dbReference type="InterPro" id="IPR048465">
    <property type="entry name" value="Maestro-like_HEAT"/>
</dbReference>
<dbReference type="Pfam" id="PF21047">
    <property type="entry name" value="HEAT_Maestro"/>
    <property type="match status" value="1"/>
</dbReference>
<dbReference type="InterPro" id="IPR045206">
    <property type="entry name" value="Maestro_heat-like_prot"/>
</dbReference>
<evidence type="ECO:0000256" key="2">
    <source>
        <dbReference type="SAM" id="MobiDB-lite"/>
    </source>
</evidence>
<dbReference type="OMA" id="PDPMVSC"/>
<dbReference type="Bgee" id="ENSOANG00000029469">
    <property type="expression patterns" value="Expressed in testis"/>
</dbReference>
<dbReference type="InterPro" id="IPR055408">
    <property type="entry name" value="HEAT_MROH2B-like"/>
</dbReference>
<dbReference type="InterPro" id="IPR055406">
    <property type="entry name" value="HEAT_Maestro"/>
</dbReference>
<feature type="domain" description="Maestro/Maestro-like HEAT-repeats" evidence="5">
    <location>
        <begin position="653"/>
        <end position="913"/>
    </location>
</feature>
<protein>
    <recommendedName>
        <fullName evidence="8">Maestro heat like repeat family member 8</fullName>
    </recommendedName>
</protein>
<reference evidence="6 7" key="1">
    <citation type="journal article" date="2008" name="Nature">
        <title>Genome analysis of the platypus reveals unique signatures of evolution.</title>
        <authorList>
            <person name="Warren W.C."/>
            <person name="Hillier L.W."/>
            <person name="Marshall Graves J.A."/>
            <person name="Birney E."/>
            <person name="Ponting C.P."/>
            <person name="Grutzner F."/>
            <person name="Belov K."/>
            <person name="Miller W."/>
            <person name="Clarke L."/>
            <person name="Chinwalla A.T."/>
            <person name="Yang S.P."/>
            <person name="Heger A."/>
            <person name="Locke D.P."/>
            <person name="Miethke P."/>
            <person name="Waters P.D."/>
            <person name="Veyrunes F."/>
            <person name="Fulton L."/>
            <person name="Fulton B."/>
            <person name="Graves T."/>
            <person name="Wallis J."/>
            <person name="Puente X.S."/>
            <person name="Lopez-Otin C."/>
            <person name="Ordonez G.R."/>
            <person name="Eichler E.E."/>
            <person name="Chen L."/>
            <person name="Cheng Z."/>
            <person name="Deakin J.E."/>
            <person name="Alsop A."/>
            <person name="Thompson K."/>
            <person name="Kirby P."/>
            <person name="Papenfuss A.T."/>
            <person name="Wakefield M.J."/>
            <person name="Olender T."/>
            <person name="Lancet D."/>
            <person name="Huttley G.A."/>
            <person name="Smit A.F."/>
            <person name="Pask A."/>
            <person name="Temple-Smith P."/>
            <person name="Batzer M.A."/>
            <person name="Walker J.A."/>
            <person name="Konkel M.K."/>
            <person name="Harris R.S."/>
            <person name="Whittington C.M."/>
            <person name="Wong E.S."/>
            <person name="Gemmell N.J."/>
            <person name="Buschiazzo E."/>
            <person name="Vargas Jentzsch I.M."/>
            <person name="Merkel A."/>
            <person name="Schmitz J."/>
            <person name="Zemann A."/>
            <person name="Churakov G."/>
            <person name="Kriegs J.O."/>
            <person name="Brosius J."/>
            <person name="Murchison E.P."/>
            <person name="Sachidanandam R."/>
            <person name="Smith C."/>
            <person name="Hannon G.J."/>
            <person name="Tsend-Ayush E."/>
            <person name="McMillan D."/>
            <person name="Attenborough R."/>
            <person name="Rens W."/>
            <person name="Ferguson-Smith M."/>
            <person name="Lefevre C.M."/>
            <person name="Sharp J.A."/>
            <person name="Nicholas K.R."/>
            <person name="Ray D.A."/>
            <person name="Kube M."/>
            <person name="Reinhardt R."/>
            <person name="Pringle T.H."/>
            <person name="Taylor J."/>
            <person name="Jones R.C."/>
            <person name="Nixon B."/>
            <person name="Dacheux J.L."/>
            <person name="Niwa H."/>
            <person name="Sekita Y."/>
            <person name="Huang X."/>
            <person name="Stark A."/>
            <person name="Kheradpour P."/>
            <person name="Kellis M."/>
            <person name="Flicek P."/>
            <person name="Chen Y."/>
            <person name="Webber C."/>
            <person name="Hardison R."/>
            <person name="Nelson J."/>
            <person name="Hallsworth-Pepin K."/>
            <person name="Delehaunty K."/>
            <person name="Markovic C."/>
            <person name="Minx P."/>
            <person name="Feng Y."/>
            <person name="Kremitzki C."/>
            <person name="Mitreva M."/>
            <person name="Glasscock J."/>
            <person name="Wylie T."/>
            <person name="Wohldmann P."/>
            <person name="Thiru P."/>
            <person name="Nhan M.N."/>
            <person name="Pohl C.S."/>
            <person name="Smith S.M."/>
            <person name="Hou S."/>
            <person name="Nefedov M."/>
            <person name="de Jong P.J."/>
            <person name="Renfree M.B."/>
            <person name="Mardis E.R."/>
            <person name="Wilson R.K."/>
        </authorList>
    </citation>
    <scope>NUCLEOTIDE SEQUENCE [LARGE SCALE GENOMIC DNA]</scope>
    <source>
        <strain evidence="6 7">Glennie</strain>
    </source>
</reference>
<evidence type="ECO:0000259" key="5">
    <source>
        <dbReference type="Pfam" id="PF23227"/>
    </source>
</evidence>
<evidence type="ECO:0000259" key="3">
    <source>
        <dbReference type="Pfam" id="PF21047"/>
    </source>
</evidence>
<dbReference type="PANTHER" id="PTHR23120:SF42">
    <property type="entry name" value="MAESTRO HEAT-LIKE REPEAT FAMILY MEMBER 3"/>
    <property type="match status" value="1"/>
</dbReference>
<dbReference type="PANTHER" id="PTHR23120">
    <property type="entry name" value="MAESTRO-RELATED HEAT DOMAIN-CONTAINING"/>
    <property type="match status" value="1"/>
</dbReference>
<evidence type="ECO:0000259" key="4">
    <source>
        <dbReference type="Pfam" id="PF23210"/>
    </source>
</evidence>
<reference evidence="6" key="3">
    <citation type="submission" date="2025-09" db="UniProtKB">
        <authorList>
            <consortium name="Ensembl"/>
        </authorList>
    </citation>
    <scope>IDENTIFICATION</scope>
    <source>
        <strain evidence="6">Glennie</strain>
    </source>
</reference>
<evidence type="ECO:0000313" key="7">
    <source>
        <dbReference type="Proteomes" id="UP000002279"/>
    </source>
</evidence>
<dbReference type="Ensembl" id="ENSOANT00000048835.1">
    <property type="protein sequence ID" value="ENSOANP00000054508.1"/>
    <property type="gene ID" value="ENSOANG00000029469.2"/>
</dbReference>
<evidence type="ECO:0000256" key="1">
    <source>
        <dbReference type="ARBA" id="ARBA00022737"/>
    </source>
</evidence>
<name>A0A6I8PK26_ORNAN</name>
<keyword evidence="1" id="KW-0677">Repeat</keyword>
<feature type="domain" description="MROH2B-like HEAT-repeats" evidence="4">
    <location>
        <begin position="80"/>
        <end position="213"/>
    </location>
</feature>